<proteinExistence type="predicted"/>
<protein>
    <submittedName>
        <fullName evidence="1">Ectoine hydroxylase-related dioxygenase, phytanoyl-CoA dioxygenase (PhyH) family</fullName>
    </submittedName>
</protein>
<reference evidence="2" key="1">
    <citation type="submission" date="2017-02" db="EMBL/GenBank/DDBJ databases">
        <authorList>
            <person name="Varghese N."/>
            <person name="Submissions S."/>
        </authorList>
    </citation>
    <scope>NUCLEOTIDE SEQUENCE [LARGE SCALE GENOMIC DNA]</scope>
    <source>
        <strain evidence="2">ATCC 27094</strain>
    </source>
</reference>
<name>A0A1T4RI64_9HYPH</name>
<dbReference type="Pfam" id="PF05721">
    <property type="entry name" value="PhyH"/>
    <property type="match status" value="1"/>
</dbReference>
<sequence>MLDEDQVARYRRDGFIVIPDFLDAAELGSLTAEVDGLIRSAEKLTRSNDIFELEDTHVPELPRVRRINHPHALFGGISAFAKSERLLSVLKSILGPDIRIHGSKINLKPPTGAAVAWHQDWAFYPHTNDDFLSVGVLLDDSSESNGGMMCVPRSHLGPVYDHRNPQNGEFVHAIDLDAHPIDLSEAEILSGRAGSLTLHHVRTLHGSAPNRSNLSRRFLLITYAAADAWPLLGVEDYRAFEDAIVCGQSTVFPRMQELPLTVPFPVSRYGGHIFESQRGLRNKHF</sequence>
<keyword evidence="1" id="KW-0560">Oxidoreductase</keyword>
<dbReference type="RefSeq" id="WP_085935512.1">
    <property type="nucleotide sequence ID" value="NZ_FUWJ01000005.1"/>
</dbReference>
<dbReference type="InterPro" id="IPR008775">
    <property type="entry name" value="Phytyl_CoA_dOase-like"/>
</dbReference>
<gene>
    <name evidence="1" type="ORF">SAMN02745126_03825</name>
</gene>
<evidence type="ECO:0000313" key="1">
    <source>
        <dbReference type="EMBL" id="SKA15665.1"/>
    </source>
</evidence>
<accession>A0A1T4RI64</accession>
<dbReference type="EMBL" id="FUWJ01000005">
    <property type="protein sequence ID" value="SKA15665.1"/>
    <property type="molecule type" value="Genomic_DNA"/>
</dbReference>
<dbReference type="Proteomes" id="UP000190092">
    <property type="component" value="Unassembled WGS sequence"/>
</dbReference>
<dbReference type="GO" id="GO:0005506">
    <property type="term" value="F:iron ion binding"/>
    <property type="evidence" value="ECO:0007669"/>
    <property type="project" value="UniProtKB-ARBA"/>
</dbReference>
<evidence type="ECO:0000313" key="2">
    <source>
        <dbReference type="Proteomes" id="UP000190092"/>
    </source>
</evidence>
<dbReference type="SUPFAM" id="SSF51197">
    <property type="entry name" value="Clavaminate synthase-like"/>
    <property type="match status" value="1"/>
</dbReference>
<dbReference type="AlphaFoldDB" id="A0A1T4RI64"/>
<dbReference type="Gene3D" id="2.60.120.620">
    <property type="entry name" value="q2cbj1_9rhob like domain"/>
    <property type="match status" value="1"/>
</dbReference>
<dbReference type="PANTHER" id="PTHR20883:SF46">
    <property type="entry name" value="PHYTANOYL-COA HYDROXYLASE"/>
    <property type="match status" value="1"/>
</dbReference>
<dbReference type="PANTHER" id="PTHR20883">
    <property type="entry name" value="PHYTANOYL-COA DIOXYGENASE DOMAIN CONTAINING 1"/>
    <property type="match status" value="1"/>
</dbReference>
<dbReference type="OrthoDB" id="9791262at2"/>
<organism evidence="1 2">
    <name type="scientific">Enhydrobacter aerosaccus</name>
    <dbReference type="NCBI Taxonomy" id="225324"/>
    <lineage>
        <taxon>Bacteria</taxon>
        <taxon>Pseudomonadati</taxon>
        <taxon>Pseudomonadota</taxon>
        <taxon>Alphaproteobacteria</taxon>
        <taxon>Hyphomicrobiales</taxon>
        <taxon>Enhydrobacter</taxon>
    </lineage>
</organism>
<keyword evidence="1" id="KW-0223">Dioxygenase</keyword>
<dbReference type="GO" id="GO:0016706">
    <property type="term" value="F:2-oxoglutarate-dependent dioxygenase activity"/>
    <property type="evidence" value="ECO:0007669"/>
    <property type="project" value="UniProtKB-ARBA"/>
</dbReference>
<keyword evidence="2" id="KW-1185">Reference proteome</keyword>
<dbReference type="STRING" id="225324.SAMN02745126_03825"/>